<evidence type="ECO:0000313" key="2">
    <source>
        <dbReference type="Proteomes" id="UP000001880"/>
    </source>
</evidence>
<reference evidence="1 2" key="1">
    <citation type="journal article" date="2010" name="Stand. Genomic Sci.">
        <title>Complete genome sequence of Haliangium ochraceum type strain (SMP-2).</title>
        <authorList>
            <consortium name="US DOE Joint Genome Institute (JGI-PGF)"/>
            <person name="Ivanova N."/>
            <person name="Daum C."/>
            <person name="Lang E."/>
            <person name="Abt B."/>
            <person name="Kopitz M."/>
            <person name="Saunders E."/>
            <person name="Lapidus A."/>
            <person name="Lucas S."/>
            <person name="Glavina Del Rio T."/>
            <person name="Nolan M."/>
            <person name="Tice H."/>
            <person name="Copeland A."/>
            <person name="Cheng J.F."/>
            <person name="Chen F."/>
            <person name="Bruce D."/>
            <person name="Goodwin L."/>
            <person name="Pitluck S."/>
            <person name="Mavromatis K."/>
            <person name="Pati A."/>
            <person name="Mikhailova N."/>
            <person name="Chen A."/>
            <person name="Palaniappan K."/>
            <person name="Land M."/>
            <person name="Hauser L."/>
            <person name="Chang Y.J."/>
            <person name="Jeffries C.D."/>
            <person name="Detter J.C."/>
            <person name="Brettin T."/>
            <person name="Rohde M."/>
            <person name="Goker M."/>
            <person name="Bristow J."/>
            <person name="Markowitz V."/>
            <person name="Eisen J.A."/>
            <person name="Hugenholtz P."/>
            <person name="Kyrpides N.C."/>
            <person name="Klenk H.P."/>
        </authorList>
    </citation>
    <scope>NUCLEOTIDE SEQUENCE [LARGE SCALE GENOMIC DNA]</scope>
    <source>
        <strain evidence="2">DSM 14365 / CIP 107738 / JCM 11303 / AJ 13395 / SMP-2</strain>
    </source>
</reference>
<dbReference type="STRING" id="502025.Hoch_1939"/>
<dbReference type="Proteomes" id="UP000001880">
    <property type="component" value="Chromosome"/>
</dbReference>
<evidence type="ECO:0000313" key="1">
    <source>
        <dbReference type="EMBL" id="ACY14485.1"/>
    </source>
</evidence>
<gene>
    <name evidence="1" type="ordered locus">Hoch_1939</name>
</gene>
<accession>D0LZ15</accession>
<keyword evidence="2" id="KW-1185">Reference proteome</keyword>
<dbReference type="AlphaFoldDB" id="D0LZ15"/>
<dbReference type="KEGG" id="hoh:Hoch_1939"/>
<dbReference type="HOGENOM" id="CLU_142891_0_0_7"/>
<dbReference type="EMBL" id="CP001804">
    <property type="protein sequence ID" value="ACY14485.1"/>
    <property type="molecule type" value="Genomic_DNA"/>
</dbReference>
<organism evidence="1 2">
    <name type="scientific">Haliangium ochraceum (strain DSM 14365 / JCM 11303 / SMP-2)</name>
    <dbReference type="NCBI Taxonomy" id="502025"/>
    <lineage>
        <taxon>Bacteria</taxon>
        <taxon>Pseudomonadati</taxon>
        <taxon>Myxococcota</taxon>
        <taxon>Polyangia</taxon>
        <taxon>Haliangiales</taxon>
        <taxon>Kofleriaceae</taxon>
        <taxon>Haliangium</taxon>
    </lineage>
</organism>
<protein>
    <submittedName>
        <fullName evidence="1">Uncharacterized protein</fullName>
    </submittedName>
</protein>
<sequence length="144" mass="16772">MTYEEAEDLVTRFEQGSYPAASFSHYAHAVMALWYTYHQPLAQARASIKDGLRRYLVAIGVPQTEDAGYHETVTELFFQLIVQYQLRFPERDFAALLAGLERQPFLEKHFTRRYYDDARLMSREARASFLAPERAPLLGCEFRP</sequence>
<dbReference type="RefSeq" id="WP_012827093.1">
    <property type="nucleotide sequence ID" value="NC_013440.1"/>
</dbReference>
<proteinExistence type="predicted"/>
<dbReference type="OrthoDB" id="282517at2"/>
<name>D0LZ15_HALO1</name>